<evidence type="ECO:0000256" key="2">
    <source>
        <dbReference type="SAM" id="SignalP"/>
    </source>
</evidence>
<feature type="compositionally biased region" description="Basic and acidic residues" evidence="1">
    <location>
        <begin position="224"/>
        <end position="235"/>
    </location>
</feature>
<feature type="compositionally biased region" description="Polar residues" evidence="1">
    <location>
        <begin position="180"/>
        <end position="200"/>
    </location>
</feature>
<proteinExistence type="predicted"/>
<accession>A0A553P8T5</accession>
<organism evidence="3 4">
    <name type="scientific">Tigriopus californicus</name>
    <name type="common">Marine copepod</name>
    <dbReference type="NCBI Taxonomy" id="6832"/>
    <lineage>
        <taxon>Eukaryota</taxon>
        <taxon>Metazoa</taxon>
        <taxon>Ecdysozoa</taxon>
        <taxon>Arthropoda</taxon>
        <taxon>Crustacea</taxon>
        <taxon>Multicrustacea</taxon>
        <taxon>Hexanauplia</taxon>
        <taxon>Copepoda</taxon>
        <taxon>Harpacticoida</taxon>
        <taxon>Harpacticidae</taxon>
        <taxon>Tigriopus</taxon>
    </lineage>
</organism>
<gene>
    <name evidence="3" type="ORF">TCAL_01588</name>
</gene>
<dbReference type="EMBL" id="VCGU01000007">
    <property type="protein sequence ID" value="TRY74088.1"/>
    <property type="molecule type" value="Genomic_DNA"/>
</dbReference>
<keyword evidence="4" id="KW-1185">Reference proteome</keyword>
<dbReference type="Proteomes" id="UP000318571">
    <property type="component" value="Chromosome 3"/>
</dbReference>
<dbReference type="AlphaFoldDB" id="A0A553P8T5"/>
<keyword evidence="2" id="KW-0732">Signal</keyword>
<comment type="caution">
    <text evidence="3">The sequence shown here is derived from an EMBL/GenBank/DDBJ whole genome shotgun (WGS) entry which is preliminary data.</text>
</comment>
<evidence type="ECO:0000313" key="3">
    <source>
        <dbReference type="EMBL" id="TRY74088.1"/>
    </source>
</evidence>
<feature type="signal peptide" evidence="2">
    <location>
        <begin position="1"/>
        <end position="28"/>
    </location>
</feature>
<evidence type="ECO:0000313" key="4">
    <source>
        <dbReference type="Proteomes" id="UP000318571"/>
    </source>
</evidence>
<protein>
    <submittedName>
        <fullName evidence="3">Uncharacterized protein</fullName>
    </submittedName>
</protein>
<feature type="chain" id="PRO_5022048420" evidence="2">
    <location>
        <begin position="29"/>
        <end position="316"/>
    </location>
</feature>
<feature type="region of interest" description="Disordered" evidence="1">
    <location>
        <begin position="224"/>
        <end position="244"/>
    </location>
</feature>
<reference evidence="3 4" key="1">
    <citation type="journal article" date="2018" name="Nat. Ecol. Evol.">
        <title>Genomic signatures of mitonuclear coevolution across populations of Tigriopus californicus.</title>
        <authorList>
            <person name="Barreto F.S."/>
            <person name="Watson E.T."/>
            <person name="Lima T.G."/>
            <person name="Willett C.S."/>
            <person name="Edmands S."/>
            <person name="Li W."/>
            <person name="Burton R.S."/>
        </authorList>
    </citation>
    <scope>NUCLEOTIDE SEQUENCE [LARGE SCALE GENOMIC DNA]</scope>
    <source>
        <strain evidence="3 4">San Diego</strain>
    </source>
</reference>
<evidence type="ECO:0000256" key="1">
    <source>
        <dbReference type="SAM" id="MobiDB-lite"/>
    </source>
</evidence>
<sequence>MSRKKKLCEFSFLCSIVFSSFWWRIVQGISCHECGIMYDGTNLMGIKEFDECQFFESDIAQKEESYLKQCPGDDLCCFSLREYMYIDFWGHSAAAEVFLHGCCSALNDTRHHHLKTASPPPLATSTQFRAEILSQTMQDDHIQTRVMFCNTPGCNSKRIPWSQPINMNTMTPAPNLDPKMSSTTEKSQPDTPTTSNPTVTMNGVEYEYEYYYDDYPGFTARKMESDEKRETKQDHSNLGGRIDALQTNDAEVDLNLEPTEDISVIDLLFVEEGRSPSNENRGRPKIQNVKLPPEKVEAAEEIPGFNSDLQILNNSM</sequence>
<name>A0A553P8T5_TIGCA</name>
<feature type="region of interest" description="Disordered" evidence="1">
    <location>
        <begin position="171"/>
        <end position="200"/>
    </location>
</feature>